<accession>X0X4G2</accession>
<feature type="non-terminal residue" evidence="1">
    <location>
        <position position="241"/>
    </location>
</feature>
<reference evidence="1" key="1">
    <citation type="journal article" date="2014" name="Front. Microbiol.">
        <title>High frequency of phylogenetically diverse reductive dehalogenase-homologous genes in deep subseafloor sedimentary metagenomes.</title>
        <authorList>
            <person name="Kawai M."/>
            <person name="Futagami T."/>
            <person name="Toyoda A."/>
            <person name="Takaki Y."/>
            <person name="Nishi S."/>
            <person name="Hori S."/>
            <person name="Arai W."/>
            <person name="Tsubouchi T."/>
            <person name="Morono Y."/>
            <person name="Uchiyama I."/>
            <person name="Ito T."/>
            <person name="Fujiyama A."/>
            <person name="Inagaki F."/>
            <person name="Takami H."/>
        </authorList>
    </citation>
    <scope>NUCLEOTIDE SEQUENCE</scope>
    <source>
        <strain evidence="1">Expedition CK06-06</strain>
    </source>
</reference>
<feature type="non-terminal residue" evidence="1">
    <location>
        <position position="1"/>
    </location>
</feature>
<gene>
    <name evidence="1" type="ORF">S01H1_73770</name>
</gene>
<dbReference type="EMBL" id="BARS01049306">
    <property type="protein sequence ID" value="GAG31513.1"/>
    <property type="molecule type" value="Genomic_DNA"/>
</dbReference>
<dbReference type="AlphaFoldDB" id="X0X4G2"/>
<sequence>VEEITDPDLVNPTWVTYINQQFIFDQNAGVWGEFVTTSPEEGIAISALDFANAESHPDDIIRGITFRQLLYFYGSHSVEPWQNIGTGNPPFAVVSSGIQPYGIAGRDAITKTDEYMYFLDKRRIPRRSNGLNFLNIGNPALGVEFAKYTRIDDCIAFDFVQDNQQFVAFTFPEADKTWCFHEPSGSWFQLSYIETGNLDNLTIESDIDAPVYIGPDIDDVEYVVDVAITPVDVSALFTGDG</sequence>
<proteinExistence type="predicted"/>
<evidence type="ECO:0000313" key="1">
    <source>
        <dbReference type="EMBL" id="GAG31513.1"/>
    </source>
</evidence>
<comment type="caution">
    <text evidence="1">The sequence shown here is derived from an EMBL/GenBank/DDBJ whole genome shotgun (WGS) entry which is preliminary data.</text>
</comment>
<protein>
    <submittedName>
        <fullName evidence="1">Uncharacterized protein</fullName>
    </submittedName>
</protein>
<name>X0X4G2_9ZZZZ</name>
<organism evidence="1">
    <name type="scientific">marine sediment metagenome</name>
    <dbReference type="NCBI Taxonomy" id="412755"/>
    <lineage>
        <taxon>unclassified sequences</taxon>
        <taxon>metagenomes</taxon>
        <taxon>ecological metagenomes</taxon>
    </lineage>
</organism>